<dbReference type="GO" id="GO:0003735">
    <property type="term" value="F:structural constituent of ribosome"/>
    <property type="evidence" value="ECO:0007669"/>
    <property type="project" value="InterPro"/>
</dbReference>
<keyword evidence="2" id="KW-0689">Ribosomal protein</keyword>
<dbReference type="InterPro" id="IPR013005">
    <property type="entry name" value="Ribosomal_uL4-like"/>
</dbReference>
<comment type="caution">
    <text evidence="5">The sequence shown here is derived from an EMBL/GenBank/DDBJ whole genome shotgun (WGS) entry which is preliminary data.</text>
</comment>
<dbReference type="GO" id="GO:0006412">
    <property type="term" value="P:translation"/>
    <property type="evidence" value="ECO:0007669"/>
    <property type="project" value="InterPro"/>
</dbReference>
<evidence type="ECO:0000313" key="5">
    <source>
        <dbReference type="EMBL" id="MCL7022443.1"/>
    </source>
</evidence>
<comment type="similarity">
    <text evidence="1">Belongs to the universal ribosomal protein uL4 family.</text>
</comment>
<evidence type="ECO:0000313" key="6">
    <source>
        <dbReference type="Proteomes" id="UP001177140"/>
    </source>
</evidence>
<gene>
    <name evidence="5" type="ORF">MKW94_024631</name>
</gene>
<evidence type="ECO:0000256" key="4">
    <source>
        <dbReference type="ARBA" id="ARBA00040565"/>
    </source>
</evidence>
<feature type="non-terminal residue" evidence="5">
    <location>
        <position position="58"/>
    </location>
</feature>
<dbReference type="Gene3D" id="3.40.1370.10">
    <property type="match status" value="1"/>
</dbReference>
<dbReference type="PANTHER" id="PTHR10746">
    <property type="entry name" value="50S RIBOSOMAL PROTEIN L4"/>
    <property type="match status" value="1"/>
</dbReference>
<protein>
    <recommendedName>
        <fullName evidence="4">Large ribosomal subunit protein uL4m</fullName>
    </recommendedName>
</protein>
<sequence>LLIFDDLEVPTHKTKNIVNYVEQLENSKKILIVDGGPINEKLKLATQNLHYVNVLPSI</sequence>
<evidence type="ECO:0000256" key="3">
    <source>
        <dbReference type="ARBA" id="ARBA00023274"/>
    </source>
</evidence>
<dbReference type="PANTHER" id="PTHR10746:SF6">
    <property type="entry name" value="LARGE RIBOSOMAL SUBUNIT PROTEIN UL4M"/>
    <property type="match status" value="1"/>
</dbReference>
<reference evidence="5" key="1">
    <citation type="submission" date="2022-03" db="EMBL/GenBank/DDBJ databases">
        <title>A functionally conserved STORR gene fusion in Papaver species that diverged 16.8 million years ago.</title>
        <authorList>
            <person name="Catania T."/>
        </authorList>
    </citation>
    <scope>NUCLEOTIDE SEQUENCE</scope>
    <source>
        <strain evidence="5">S-191538</strain>
    </source>
</reference>
<dbReference type="GO" id="GO:1990904">
    <property type="term" value="C:ribonucleoprotein complex"/>
    <property type="evidence" value="ECO:0007669"/>
    <property type="project" value="UniProtKB-KW"/>
</dbReference>
<dbReference type="Pfam" id="PF00573">
    <property type="entry name" value="Ribosomal_L4"/>
    <property type="match status" value="1"/>
</dbReference>
<feature type="non-terminal residue" evidence="5">
    <location>
        <position position="1"/>
    </location>
</feature>
<accession>A0AA41V2F1</accession>
<keyword evidence="6" id="KW-1185">Reference proteome</keyword>
<dbReference type="Proteomes" id="UP001177140">
    <property type="component" value="Unassembled WGS sequence"/>
</dbReference>
<name>A0AA41V2F1_PAPNU</name>
<proteinExistence type="inferred from homology"/>
<evidence type="ECO:0000256" key="1">
    <source>
        <dbReference type="ARBA" id="ARBA00010528"/>
    </source>
</evidence>
<organism evidence="5 6">
    <name type="scientific">Papaver nudicaule</name>
    <name type="common">Iceland poppy</name>
    <dbReference type="NCBI Taxonomy" id="74823"/>
    <lineage>
        <taxon>Eukaryota</taxon>
        <taxon>Viridiplantae</taxon>
        <taxon>Streptophyta</taxon>
        <taxon>Embryophyta</taxon>
        <taxon>Tracheophyta</taxon>
        <taxon>Spermatophyta</taxon>
        <taxon>Magnoliopsida</taxon>
        <taxon>Ranunculales</taxon>
        <taxon>Papaveraceae</taxon>
        <taxon>Papaveroideae</taxon>
        <taxon>Papaver</taxon>
    </lineage>
</organism>
<dbReference type="SUPFAM" id="SSF52166">
    <property type="entry name" value="Ribosomal protein L4"/>
    <property type="match status" value="1"/>
</dbReference>
<dbReference type="InterPro" id="IPR002136">
    <property type="entry name" value="Ribosomal_uL4"/>
</dbReference>
<evidence type="ECO:0000256" key="2">
    <source>
        <dbReference type="ARBA" id="ARBA00022980"/>
    </source>
</evidence>
<dbReference type="EMBL" id="JAJJMA010011117">
    <property type="protein sequence ID" value="MCL7022443.1"/>
    <property type="molecule type" value="Genomic_DNA"/>
</dbReference>
<dbReference type="InterPro" id="IPR023574">
    <property type="entry name" value="Ribosomal_uL4_dom_sf"/>
</dbReference>
<dbReference type="AlphaFoldDB" id="A0AA41V2F1"/>
<dbReference type="GO" id="GO:0005840">
    <property type="term" value="C:ribosome"/>
    <property type="evidence" value="ECO:0007669"/>
    <property type="project" value="UniProtKB-KW"/>
</dbReference>
<keyword evidence="3" id="KW-0687">Ribonucleoprotein</keyword>